<dbReference type="PANTHER" id="PTHR10648">
    <property type="entry name" value="SERINE/THREONINE-PROTEIN PHOSPHATASE PP2A 65 KDA REGULATORY SUBUNIT"/>
    <property type="match status" value="1"/>
</dbReference>
<comment type="similarity">
    <text evidence="2">Belongs to the phosphatase 2A regulatory subunit A family.</text>
</comment>
<accession>A0A699HKH7</accession>
<evidence type="ECO:0000259" key="5">
    <source>
        <dbReference type="Pfam" id="PF22646"/>
    </source>
</evidence>
<evidence type="ECO:0000256" key="2">
    <source>
        <dbReference type="ARBA" id="ARBA00038332"/>
    </source>
</evidence>
<dbReference type="GO" id="GO:0005829">
    <property type="term" value="C:cytosol"/>
    <property type="evidence" value="ECO:0007669"/>
    <property type="project" value="TreeGrafter"/>
</dbReference>
<sequence length="288" mass="32733">MFPLKSHTRRRPSSAAAVCRPPPPTADNLNFDYFIELTLLAWSVLLLRYDILYGRELRLCDPYISNIKFKLIICSSHGIHIKRKAYVRLLRDNEAEVRIAAAGKVTKFSRILGPELAIQHILPSVKHVRFALAYVILGMAPVLGKFIPPPPDYSRATVIIAVIVRVLAWRTIRFAATVDAPTFFDSYSDGDIDYEAVMNLKRFVKVLIVCVFARVFEINDLQAVANNGFFDPEGTRIDEKRRRRIWDSGCKLDQVNQDCCRYNSSERTKRNNSTASGVELEANAREQA</sequence>
<name>A0A699HKH7_TANCI</name>
<dbReference type="InterPro" id="IPR011989">
    <property type="entry name" value="ARM-like"/>
</dbReference>
<dbReference type="InterPro" id="IPR021133">
    <property type="entry name" value="HEAT_type_2"/>
</dbReference>
<dbReference type="InterPro" id="IPR051023">
    <property type="entry name" value="PP2A_Regulatory_Subunit_A"/>
</dbReference>
<evidence type="ECO:0000256" key="1">
    <source>
        <dbReference type="ARBA" id="ARBA00022737"/>
    </source>
</evidence>
<dbReference type="PROSITE" id="PS50077">
    <property type="entry name" value="HEAT_REPEAT"/>
    <property type="match status" value="1"/>
</dbReference>
<feature type="domain" description="Phosphatase PP2A regulatory subunit A/Splicing factor 3B subunit 1-like HEAT repeat" evidence="5">
    <location>
        <begin position="84"/>
        <end position="144"/>
    </location>
</feature>
<evidence type="ECO:0000313" key="6">
    <source>
        <dbReference type="EMBL" id="GEY38935.1"/>
    </source>
</evidence>
<keyword evidence="1" id="KW-0677">Repeat</keyword>
<dbReference type="Gene3D" id="1.25.10.10">
    <property type="entry name" value="Leucine-rich Repeat Variant"/>
    <property type="match status" value="1"/>
</dbReference>
<dbReference type="Pfam" id="PF22646">
    <property type="entry name" value="PPP2R1A-like_HEAT"/>
    <property type="match status" value="1"/>
</dbReference>
<dbReference type="AlphaFoldDB" id="A0A699HKH7"/>
<feature type="non-terminal residue" evidence="6">
    <location>
        <position position="288"/>
    </location>
</feature>
<gene>
    <name evidence="6" type="ORF">Tci_410909</name>
</gene>
<dbReference type="GO" id="GO:0005634">
    <property type="term" value="C:nucleus"/>
    <property type="evidence" value="ECO:0007669"/>
    <property type="project" value="TreeGrafter"/>
</dbReference>
<dbReference type="InterPro" id="IPR054573">
    <property type="entry name" value="PP2A/SF3B1-like_HEAT"/>
</dbReference>
<protein>
    <submittedName>
        <fullName evidence="6">Serine/threonine-protein phosphatase 2A 65 kDa regulatory subunit A beta isoform-like</fullName>
    </submittedName>
</protein>
<feature type="region of interest" description="Disordered" evidence="4">
    <location>
        <begin position="266"/>
        <end position="288"/>
    </location>
</feature>
<dbReference type="EMBL" id="BKCJ010174467">
    <property type="protein sequence ID" value="GEY38935.1"/>
    <property type="molecule type" value="Genomic_DNA"/>
</dbReference>
<dbReference type="PANTHER" id="PTHR10648:SF4">
    <property type="entry name" value="PROTEIN PHOSPHATASE 2 (FORMERLY 2A), REGULATORY SUBUNIT A, BETA ISOFORM-RELATED"/>
    <property type="match status" value="1"/>
</dbReference>
<evidence type="ECO:0000256" key="4">
    <source>
        <dbReference type="SAM" id="MobiDB-lite"/>
    </source>
</evidence>
<comment type="caution">
    <text evidence="6">The sequence shown here is derived from an EMBL/GenBank/DDBJ whole genome shotgun (WGS) entry which is preliminary data.</text>
</comment>
<organism evidence="6">
    <name type="scientific">Tanacetum cinerariifolium</name>
    <name type="common">Dalmatian daisy</name>
    <name type="synonym">Chrysanthemum cinerariifolium</name>
    <dbReference type="NCBI Taxonomy" id="118510"/>
    <lineage>
        <taxon>Eukaryota</taxon>
        <taxon>Viridiplantae</taxon>
        <taxon>Streptophyta</taxon>
        <taxon>Embryophyta</taxon>
        <taxon>Tracheophyta</taxon>
        <taxon>Spermatophyta</taxon>
        <taxon>Magnoliopsida</taxon>
        <taxon>eudicotyledons</taxon>
        <taxon>Gunneridae</taxon>
        <taxon>Pentapetalae</taxon>
        <taxon>asterids</taxon>
        <taxon>campanulids</taxon>
        <taxon>Asterales</taxon>
        <taxon>Asteraceae</taxon>
        <taxon>Asteroideae</taxon>
        <taxon>Anthemideae</taxon>
        <taxon>Anthemidinae</taxon>
        <taxon>Tanacetum</taxon>
    </lineage>
</organism>
<dbReference type="GO" id="GO:0000159">
    <property type="term" value="C:protein phosphatase type 2A complex"/>
    <property type="evidence" value="ECO:0007669"/>
    <property type="project" value="TreeGrafter"/>
</dbReference>
<dbReference type="GO" id="GO:0019888">
    <property type="term" value="F:protein phosphatase regulator activity"/>
    <property type="evidence" value="ECO:0007669"/>
    <property type="project" value="TreeGrafter"/>
</dbReference>
<reference evidence="6" key="1">
    <citation type="journal article" date="2019" name="Sci. Rep.">
        <title>Draft genome of Tanacetum cinerariifolium, the natural source of mosquito coil.</title>
        <authorList>
            <person name="Yamashiro T."/>
            <person name="Shiraishi A."/>
            <person name="Satake H."/>
            <person name="Nakayama K."/>
        </authorList>
    </citation>
    <scope>NUCLEOTIDE SEQUENCE</scope>
</reference>
<proteinExistence type="inferred from homology"/>
<evidence type="ECO:0000256" key="3">
    <source>
        <dbReference type="PROSITE-ProRule" id="PRU00103"/>
    </source>
</evidence>
<feature type="repeat" description="HEAT" evidence="3">
    <location>
        <begin position="82"/>
        <end position="120"/>
    </location>
</feature>